<gene>
    <name evidence="6" type="ORF">BJY26_002564</name>
</gene>
<dbReference type="EMBL" id="JACBZP010000001">
    <property type="protein sequence ID" value="NYI68258.1"/>
    <property type="molecule type" value="Genomic_DNA"/>
</dbReference>
<evidence type="ECO:0000256" key="1">
    <source>
        <dbReference type="ARBA" id="ARBA00007749"/>
    </source>
</evidence>
<evidence type="ECO:0000256" key="2">
    <source>
        <dbReference type="ARBA" id="ARBA00022723"/>
    </source>
</evidence>
<evidence type="ECO:0000256" key="4">
    <source>
        <dbReference type="ARBA" id="ARBA00022833"/>
    </source>
</evidence>
<evidence type="ECO:0000313" key="7">
    <source>
        <dbReference type="Proteomes" id="UP000539111"/>
    </source>
</evidence>
<comment type="caution">
    <text evidence="6">The sequence shown here is derived from an EMBL/GenBank/DDBJ whole genome shotgun (WGS) entry which is preliminary data.</text>
</comment>
<sequence>MAQTIQVGDASITRVVEWSGALKTVGEILPESSPEQWRAHRELLAPDFWDPTTGAYLCHIQTWVVRIAGRTILIDTGVGNDRDRPQIPPFADLHTDFLDRLAAVDVFPEDVDTVINTHIHYDHVGWNTRLVNGQFVPTFPNASYIVPGADYDYFHPDHAENMRPPETEDERRRFAGIALVFDDSIRPIEQAGQLHLWYADHHLPGVPMSLESTPGHTVGSSTVMLEQGAGALFVGDLLHSPLQILYPDLRCSFDLRPTQARATRKRILARAAATGALILPAHFGGHSAVTVTAEADTELVVHQWADFPRKQPSR</sequence>
<feature type="domain" description="Metallo-beta-lactamase" evidence="5">
    <location>
        <begin position="59"/>
        <end position="282"/>
    </location>
</feature>
<keyword evidence="4" id="KW-0862">Zinc</keyword>
<dbReference type="InterPro" id="IPR036866">
    <property type="entry name" value="RibonucZ/Hydroxyglut_hydro"/>
</dbReference>
<dbReference type="Pfam" id="PF00753">
    <property type="entry name" value="Lactamase_B"/>
    <property type="match status" value="1"/>
</dbReference>
<dbReference type="InterPro" id="IPR001279">
    <property type="entry name" value="Metallo-B-lactamas"/>
</dbReference>
<dbReference type="SMART" id="SM00849">
    <property type="entry name" value="Lactamase_B"/>
    <property type="match status" value="1"/>
</dbReference>
<dbReference type="Proteomes" id="UP000539111">
    <property type="component" value="Unassembled WGS sequence"/>
</dbReference>
<keyword evidence="2" id="KW-0479">Metal-binding</keyword>
<keyword evidence="7" id="KW-1185">Reference proteome</keyword>
<dbReference type="GO" id="GO:0046872">
    <property type="term" value="F:metal ion binding"/>
    <property type="evidence" value="ECO:0007669"/>
    <property type="project" value="UniProtKB-KW"/>
</dbReference>
<dbReference type="InterPro" id="IPR051013">
    <property type="entry name" value="MBL_superfamily_lactonases"/>
</dbReference>
<dbReference type="PANTHER" id="PTHR42978:SF6">
    <property type="entry name" value="QUORUM-QUENCHING LACTONASE YTNP-RELATED"/>
    <property type="match status" value="1"/>
</dbReference>
<dbReference type="GO" id="GO:0016787">
    <property type="term" value="F:hydrolase activity"/>
    <property type="evidence" value="ECO:0007669"/>
    <property type="project" value="UniProtKB-KW"/>
</dbReference>
<accession>A0A7Z0D3P5</accession>
<organism evidence="6 7">
    <name type="scientific">Spelaeicoccus albus</name>
    <dbReference type="NCBI Taxonomy" id="1280376"/>
    <lineage>
        <taxon>Bacteria</taxon>
        <taxon>Bacillati</taxon>
        <taxon>Actinomycetota</taxon>
        <taxon>Actinomycetes</taxon>
        <taxon>Micrococcales</taxon>
        <taxon>Brevibacteriaceae</taxon>
        <taxon>Spelaeicoccus</taxon>
    </lineage>
</organism>
<dbReference type="Gene3D" id="3.60.15.10">
    <property type="entry name" value="Ribonuclease Z/Hydroxyacylglutathione hydrolase-like"/>
    <property type="match status" value="1"/>
</dbReference>
<comment type="similarity">
    <text evidence="1">Belongs to the metallo-beta-lactamase superfamily.</text>
</comment>
<evidence type="ECO:0000313" key="6">
    <source>
        <dbReference type="EMBL" id="NYI68258.1"/>
    </source>
</evidence>
<name>A0A7Z0D3P5_9MICO</name>
<evidence type="ECO:0000259" key="5">
    <source>
        <dbReference type="SMART" id="SM00849"/>
    </source>
</evidence>
<reference evidence="6 7" key="1">
    <citation type="submission" date="2020-07" db="EMBL/GenBank/DDBJ databases">
        <title>Sequencing the genomes of 1000 actinobacteria strains.</title>
        <authorList>
            <person name="Klenk H.-P."/>
        </authorList>
    </citation>
    <scope>NUCLEOTIDE SEQUENCE [LARGE SCALE GENOMIC DNA]</scope>
    <source>
        <strain evidence="6 7">DSM 26341</strain>
    </source>
</reference>
<dbReference type="SUPFAM" id="SSF56281">
    <property type="entry name" value="Metallo-hydrolase/oxidoreductase"/>
    <property type="match status" value="1"/>
</dbReference>
<evidence type="ECO:0000256" key="3">
    <source>
        <dbReference type="ARBA" id="ARBA00022801"/>
    </source>
</evidence>
<dbReference type="RefSeq" id="WP_179428628.1">
    <property type="nucleotide sequence ID" value="NZ_JACBZP010000001.1"/>
</dbReference>
<dbReference type="PANTHER" id="PTHR42978">
    <property type="entry name" value="QUORUM-QUENCHING LACTONASE YTNP-RELATED-RELATED"/>
    <property type="match status" value="1"/>
</dbReference>
<protein>
    <submittedName>
        <fullName evidence="6">Glyoxylase-like metal-dependent hydrolase (Beta-lactamase superfamily II)</fullName>
    </submittedName>
</protein>
<keyword evidence="3 6" id="KW-0378">Hydrolase</keyword>
<proteinExistence type="inferred from homology"/>
<dbReference type="AlphaFoldDB" id="A0A7Z0D3P5"/>
<dbReference type="CDD" id="cd16277">
    <property type="entry name" value="metallo-hydrolase-like_MBL-fold"/>
    <property type="match status" value="1"/>
</dbReference>